<dbReference type="GeneID" id="80879614"/>
<dbReference type="InterPro" id="IPR020617">
    <property type="entry name" value="Thiolase_C"/>
</dbReference>
<evidence type="ECO:0000256" key="1">
    <source>
        <dbReference type="ARBA" id="ARBA00022832"/>
    </source>
</evidence>
<keyword evidence="7" id="KW-1185">Reference proteome</keyword>
<proteinExistence type="inferred from homology"/>
<evidence type="ECO:0000259" key="4">
    <source>
        <dbReference type="Pfam" id="PF00108"/>
    </source>
</evidence>
<evidence type="ECO:0000313" key="6">
    <source>
        <dbReference type="EMBL" id="KAJ8099470.1"/>
    </source>
</evidence>
<keyword evidence="2" id="KW-0443">Lipid metabolism</keyword>
<comment type="similarity">
    <text evidence="3">Belongs to the thiolase-like superfamily. Thiolase family.</text>
</comment>
<comment type="caution">
    <text evidence="6">The sequence shown here is derived from an EMBL/GenBank/DDBJ whole genome shotgun (WGS) entry which is preliminary data.</text>
</comment>
<dbReference type="GO" id="GO:0003988">
    <property type="term" value="F:acetyl-CoA C-acyltransferase activity"/>
    <property type="evidence" value="ECO:0007669"/>
    <property type="project" value="TreeGrafter"/>
</dbReference>
<dbReference type="EMBL" id="JARPMG010000007">
    <property type="protein sequence ID" value="KAJ8099470.1"/>
    <property type="molecule type" value="Genomic_DNA"/>
</dbReference>
<sequence>MSPKDIVITCALRTPITMALKGGLANTSAAGLLAHVLNAIPARTKPHVEDVYVGNAAGHSFANVAAKSSGLPASSLVSTIAHSRLSSAIPTAMLATAMRTGATACGVVAGVESATKDYTRRPPPRKIVGVSAGQEKEYADRTRGAAAKAVQDRLWADMVVPVAGPVVLDPEADTAETVDKAKDEWPGGEVTEDDWLRIERDEADVDVDVDAGYVAKPADGAAAVVFMTREKAAEVGVRPIGRLLDSEVVDGVDEVVDLLGDVGVAKDDVDVWEIHESSASEVIDLMHKLHVSPTIVNPNGGALAVGDPAGAAGARLLGSVLASLRDIDGKYGVVLIP</sequence>
<dbReference type="RefSeq" id="XP_056042920.1">
    <property type="nucleotide sequence ID" value="XM_056184448.1"/>
</dbReference>
<keyword evidence="1" id="KW-0276">Fatty acid metabolism</keyword>
<evidence type="ECO:0000256" key="2">
    <source>
        <dbReference type="ARBA" id="ARBA00023098"/>
    </source>
</evidence>
<dbReference type="Gene3D" id="3.40.47.10">
    <property type="match status" value="2"/>
</dbReference>
<dbReference type="GO" id="GO:0006635">
    <property type="term" value="P:fatty acid beta-oxidation"/>
    <property type="evidence" value="ECO:0007669"/>
    <property type="project" value="TreeGrafter"/>
</dbReference>
<dbReference type="GO" id="GO:0005777">
    <property type="term" value="C:peroxisome"/>
    <property type="evidence" value="ECO:0007669"/>
    <property type="project" value="TreeGrafter"/>
</dbReference>
<keyword evidence="3" id="KW-0808">Transferase</keyword>
<gene>
    <name evidence="6" type="ORF">POJ06DRAFT_135564</name>
</gene>
<dbReference type="PANTHER" id="PTHR43853">
    <property type="entry name" value="3-KETOACYL-COA THIOLASE, PEROXISOMAL"/>
    <property type="match status" value="1"/>
</dbReference>
<name>A0AAD7QQF1_9ASCO</name>
<dbReference type="SUPFAM" id="SSF53901">
    <property type="entry name" value="Thiolase-like"/>
    <property type="match status" value="1"/>
</dbReference>
<dbReference type="Pfam" id="PF00108">
    <property type="entry name" value="Thiolase_N"/>
    <property type="match status" value="1"/>
</dbReference>
<dbReference type="Pfam" id="PF02803">
    <property type="entry name" value="Thiolase_C"/>
    <property type="match status" value="1"/>
</dbReference>
<dbReference type="InterPro" id="IPR050215">
    <property type="entry name" value="Thiolase-like_sf_Thiolase"/>
</dbReference>
<protein>
    <submittedName>
        <fullName evidence="6">Thiolase-like protein</fullName>
    </submittedName>
</protein>
<organism evidence="6 7">
    <name type="scientific">Lipomyces tetrasporus</name>
    <dbReference type="NCBI Taxonomy" id="54092"/>
    <lineage>
        <taxon>Eukaryota</taxon>
        <taxon>Fungi</taxon>
        <taxon>Dikarya</taxon>
        <taxon>Ascomycota</taxon>
        <taxon>Saccharomycotina</taxon>
        <taxon>Lipomycetes</taxon>
        <taxon>Lipomycetales</taxon>
        <taxon>Lipomycetaceae</taxon>
        <taxon>Lipomyces</taxon>
    </lineage>
</organism>
<keyword evidence="3" id="KW-0012">Acyltransferase</keyword>
<evidence type="ECO:0000256" key="3">
    <source>
        <dbReference type="RuleBase" id="RU003557"/>
    </source>
</evidence>
<dbReference type="PANTHER" id="PTHR43853:SF8">
    <property type="entry name" value="3-KETOACYL-COA THIOLASE, PEROXISOMAL"/>
    <property type="match status" value="1"/>
</dbReference>
<reference evidence="6" key="1">
    <citation type="submission" date="2023-03" db="EMBL/GenBank/DDBJ databases">
        <title>Near-Complete genome sequence of Lipomyces tetrasporous NRRL Y-64009, an oleaginous yeast capable of growing on lignocellulosic hydrolysates.</title>
        <authorList>
            <consortium name="Lawrence Berkeley National Laboratory"/>
            <person name="Jagtap S.S."/>
            <person name="Liu J.-J."/>
            <person name="Walukiewicz H.E."/>
            <person name="Pangilinan J."/>
            <person name="Lipzen A."/>
            <person name="Ahrendt S."/>
            <person name="Koriabine M."/>
            <person name="Cobaugh K."/>
            <person name="Salamov A."/>
            <person name="Yoshinaga Y."/>
            <person name="Ng V."/>
            <person name="Daum C."/>
            <person name="Grigoriev I.V."/>
            <person name="Slininger P.J."/>
            <person name="Dien B.S."/>
            <person name="Jin Y.-S."/>
            <person name="Rao C.V."/>
        </authorList>
    </citation>
    <scope>NUCLEOTIDE SEQUENCE</scope>
    <source>
        <strain evidence="6">NRRL Y-64009</strain>
    </source>
</reference>
<dbReference type="InterPro" id="IPR020616">
    <property type="entry name" value="Thiolase_N"/>
</dbReference>
<feature type="domain" description="Thiolase C-terminal" evidence="5">
    <location>
        <begin position="257"/>
        <end position="334"/>
    </location>
</feature>
<accession>A0AAD7QQF1</accession>
<dbReference type="Proteomes" id="UP001217417">
    <property type="component" value="Unassembled WGS sequence"/>
</dbReference>
<evidence type="ECO:0000313" key="7">
    <source>
        <dbReference type="Proteomes" id="UP001217417"/>
    </source>
</evidence>
<dbReference type="InterPro" id="IPR016039">
    <property type="entry name" value="Thiolase-like"/>
</dbReference>
<evidence type="ECO:0000259" key="5">
    <source>
        <dbReference type="Pfam" id="PF02803"/>
    </source>
</evidence>
<dbReference type="AlphaFoldDB" id="A0AAD7QQF1"/>
<dbReference type="GO" id="GO:0010124">
    <property type="term" value="P:phenylacetate catabolic process"/>
    <property type="evidence" value="ECO:0007669"/>
    <property type="project" value="TreeGrafter"/>
</dbReference>
<feature type="domain" description="Thiolase N-terminal" evidence="4">
    <location>
        <begin position="6"/>
        <end position="122"/>
    </location>
</feature>